<sequence>MDSTMPDINAYEKIATAILGGWFGFVAGVIIFKYISRNGTLFLQLDNRFIYLKLNITSDYLILLSSFFGILIGYKIKSIIV</sequence>
<gene>
    <name evidence="2" type="ORF">Satyrvirus19_4</name>
</gene>
<accession>A0A3G5AE64</accession>
<evidence type="ECO:0000256" key="1">
    <source>
        <dbReference type="SAM" id="Phobius"/>
    </source>
</evidence>
<keyword evidence="1" id="KW-1133">Transmembrane helix</keyword>
<evidence type="ECO:0000313" key="2">
    <source>
        <dbReference type="EMBL" id="AYV85482.1"/>
    </source>
</evidence>
<protein>
    <submittedName>
        <fullName evidence="2">Uncharacterized protein</fullName>
    </submittedName>
</protein>
<name>A0A3G5AE64_9VIRU</name>
<reference evidence="2" key="1">
    <citation type="submission" date="2018-10" db="EMBL/GenBank/DDBJ databases">
        <title>Hidden diversity of soil giant viruses.</title>
        <authorList>
            <person name="Schulz F."/>
            <person name="Alteio L."/>
            <person name="Goudeau D."/>
            <person name="Ryan E.M."/>
            <person name="Malmstrom R.R."/>
            <person name="Blanchard J."/>
            <person name="Woyke T."/>
        </authorList>
    </citation>
    <scope>NUCLEOTIDE SEQUENCE</scope>
    <source>
        <strain evidence="2">SAV1</strain>
    </source>
</reference>
<feature type="transmembrane region" description="Helical" evidence="1">
    <location>
        <begin position="56"/>
        <end position="76"/>
    </location>
</feature>
<dbReference type="EMBL" id="MK072455">
    <property type="protein sequence ID" value="AYV85482.1"/>
    <property type="molecule type" value="Genomic_DNA"/>
</dbReference>
<organism evidence="2">
    <name type="scientific">Satyrvirus sp</name>
    <dbReference type="NCBI Taxonomy" id="2487771"/>
    <lineage>
        <taxon>Viruses</taxon>
        <taxon>Varidnaviria</taxon>
        <taxon>Bamfordvirae</taxon>
        <taxon>Nucleocytoviricota</taxon>
        <taxon>Megaviricetes</taxon>
        <taxon>Imitervirales</taxon>
        <taxon>Mimiviridae</taxon>
        <taxon>Megamimivirinae</taxon>
    </lineage>
</organism>
<proteinExistence type="predicted"/>
<keyword evidence="1" id="KW-0812">Transmembrane</keyword>
<keyword evidence="1" id="KW-0472">Membrane</keyword>
<feature type="transmembrane region" description="Helical" evidence="1">
    <location>
        <begin position="14"/>
        <end position="35"/>
    </location>
</feature>